<feature type="region of interest" description="Disordered" evidence="1">
    <location>
        <begin position="105"/>
        <end position="148"/>
    </location>
</feature>
<evidence type="ECO:0000313" key="3">
    <source>
        <dbReference type="Proteomes" id="UP000622797"/>
    </source>
</evidence>
<reference evidence="2" key="2">
    <citation type="submission" date="2020-05" db="EMBL/GenBank/DDBJ databases">
        <authorList>
            <person name="Kim H.-S."/>
            <person name="Proctor R.H."/>
            <person name="Brown D.W."/>
        </authorList>
    </citation>
    <scope>NUCLEOTIDE SEQUENCE</scope>
    <source>
        <strain evidence="2">NRRL 20472</strain>
    </source>
</reference>
<evidence type="ECO:0000313" key="2">
    <source>
        <dbReference type="EMBL" id="KAF4952727.1"/>
    </source>
</evidence>
<proteinExistence type="predicted"/>
<reference evidence="2" key="1">
    <citation type="journal article" date="2020" name="BMC Genomics">
        <title>Correction to: Identification and distribution of gene clusters required for synthesis of sphingolipid metabolism inhibitors in diverse species of the filamentous fungus Fusarium.</title>
        <authorList>
            <person name="Kim H.S."/>
            <person name="Lohmar J.M."/>
            <person name="Busman M."/>
            <person name="Brown D.W."/>
            <person name="Naumann T.A."/>
            <person name="Divon H.H."/>
            <person name="Lysoe E."/>
            <person name="Uhlig S."/>
            <person name="Proctor R.H."/>
        </authorList>
    </citation>
    <scope>NUCLEOTIDE SEQUENCE</scope>
    <source>
        <strain evidence="2">NRRL 20472</strain>
    </source>
</reference>
<name>A0A8H4WWA7_9HYPO</name>
<accession>A0A8H4WWA7</accession>
<feature type="compositionally biased region" description="Polar residues" evidence="1">
    <location>
        <begin position="108"/>
        <end position="119"/>
    </location>
</feature>
<organism evidence="2 3">
    <name type="scientific">Fusarium sarcochroum</name>
    <dbReference type="NCBI Taxonomy" id="1208366"/>
    <lineage>
        <taxon>Eukaryota</taxon>
        <taxon>Fungi</taxon>
        <taxon>Dikarya</taxon>
        <taxon>Ascomycota</taxon>
        <taxon>Pezizomycotina</taxon>
        <taxon>Sordariomycetes</taxon>
        <taxon>Hypocreomycetidae</taxon>
        <taxon>Hypocreales</taxon>
        <taxon>Nectriaceae</taxon>
        <taxon>Fusarium</taxon>
        <taxon>Fusarium lateritium species complex</taxon>
    </lineage>
</organism>
<evidence type="ECO:0000256" key="1">
    <source>
        <dbReference type="SAM" id="MobiDB-lite"/>
    </source>
</evidence>
<dbReference type="EMBL" id="JABEXW010000869">
    <property type="protein sequence ID" value="KAF4952727.1"/>
    <property type="molecule type" value="Genomic_DNA"/>
</dbReference>
<sequence>MCQQPTLQENGDTTRQESFNRNYMEPASTRSAGSADHPQHNHYHVETLSISTPDDPSTRYDYDHRTTMTIQHQQRQCPQDIWVHSPWQRVLYQPALRYSLQPEPQLDSPLQQQQVSSGDATLPAREARAEGVKTAETNGQASDKNPSE</sequence>
<gene>
    <name evidence="2" type="ORF">FSARC_12577</name>
</gene>
<comment type="caution">
    <text evidence="2">The sequence shown here is derived from an EMBL/GenBank/DDBJ whole genome shotgun (WGS) entry which is preliminary data.</text>
</comment>
<feature type="compositionally biased region" description="Polar residues" evidence="1">
    <location>
        <begin position="1"/>
        <end position="21"/>
    </location>
</feature>
<dbReference type="AlphaFoldDB" id="A0A8H4WWA7"/>
<feature type="compositionally biased region" description="Polar residues" evidence="1">
    <location>
        <begin position="135"/>
        <end position="148"/>
    </location>
</feature>
<dbReference type="Proteomes" id="UP000622797">
    <property type="component" value="Unassembled WGS sequence"/>
</dbReference>
<feature type="region of interest" description="Disordered" evidence="1">
    <location>
        <begin position="1"/>
        <end position="62"/>
    </location>
</feature>
<dbReference type="OrthoDB" id="5095978at2759"/>
<keyword evidence="3" id="KW-1185">Reference proteome</keyword>
<protein>
    <submittedName>
        <fullName evidence="2">Uncharacterized protein</fullName>
    </submittedName>
</protein>